<evidence type="ECO:0000256" key="1">
    <source>
        <dbReference type="SAM" id="SignalP"/>
    </source>
</evidence>
<sequence length="294" mass="33172">MPSLQEEERSWRLPPGTVALSNASMKLPLLILLLHSCSCATLESSEGGGEDLLGGTTLGEKINNGTEGTSKDKTMDIATIVKIWQRFRRLKAKIFKQLTLTPEQQETFAAKLKEWKIPEEEQAKASGDSIDEINKKNGIGKMLFQGDVMLTKAQADRIADDIENDGSDRDKRQAFRDRNYPWTIWSQGVYYYFDPSATPDRIRLLKGDGCWSQMGKLGGEQDLSLGKDCETPDWVVQYAKETRFTNDNYGITYDYGGIMQYDALRSGYITIVVKSTSRFLTLNTYNIMNANEEI</sequence>
<dbReference type="GO" id="GO:0004222">
    <property type="term" value="F:metalloendopeptidase activity"/>
    <property type="evidence" value="ECO:0007669"/>
    <property type="project" value="InterPro"/>
</dbReference>
<dbReference type="Proteomes" id="UP000230423">
    <property type="component" value="Unassembled WGS sequence"/>
</dbReference>
<feature type="chain" id="PRO_5013600922" evidence="1">
    <location>
        <begin position="40"/>
        <end position="294"/>
    </location>
</feature>
<gene>
    <name evidence="3" type="ORF">TELCIR_06238</name>
</gene>
<name>A0A2G9UNK1_TELCI</name>
<keyword evidence="4" id="KW-1185">Reference proteome</keyword>
<dbReference type="Pfam" id="PF01400">
    <property type="entry name" value="Astacin"/>
    <property type="match status" value="1"/>
</dbReference>
<dbReference type="Gene3D" id="3.40.390.10">
    <property type="entry name" value="Collagenase (Catalytic Domain)"/>
    <property type="match status" value="1"/>
</dbReference>
<accession>A0A2G9UNK1</accession>
<keyword evidence="1" id="KW-0732">Signal</keyword>
<dbReference type="PANTHER" id="PTHR10127">
    <property type="entry name" value="DISCOIDIN, CUB, EGF, LAMININ , AND ZINC METALLOPROTEASE DOMAIN CONTAINING"/>
    <property type="match status" value="1"/>
</dbReference>
<feature type="signal peptide" evidence="1">
    <location>
        <begin position="1"/>
        <end position="39"/>
    </location>
</feature>
<evidence type="ECO:0000313" key="4">
    <source>
        <dbReference type="Proteomes" id="UP000230423"/>
    </source>
</evidence>
<proteinExistence type="predicted"/>
<protein>
    <submittedName>
        <fullName evidence="3">Astacin</fullName>
    </submittedName>
</protein>
<feature type="domain" description="Peptidase M12A" evidence="2">
    <location>
        <begin position="197"/>
        <end position="231"/>
    </location>
</feature>
<dbReference type="AlphaFoldDB" id="A0A2G9UNK1"/>
<dbReference type="PANTHER" id="PTHR10127:SF831">
    <property type="entry name" value="ZINC METALLOPROTEINASE NAS-37"/>
    <property type="match status" value="1"/>
</dbReference>
<dbReference type="GO" id="GO:0006508">
    <property type="term" value="P:proteolysis"/>
    <property type="evidence" value="ECO:0007669"/>
    <property type="project" value="InterPro"/>
</dbReference>
<dbReference type="SUPFAM" id="SSF55486">
    <property type="entry name" value="Metalloproteases ('zincins'), catalytic domain"/>
    <property type="match status" value="1"/>
</dbReference>
<dbReference type="InterPro" id="IPR001506">
    <property type="entry name" value="Peptidase_M12A"/>
</dbReference>
<dbReference type="EMBL" id="KZ345828">
    <property type="protein sequence ID" value="PIO71851.1"/>
    <property type="molecule type" value="Genomic_DNA"/>
</dbReference>
<organism evidence="3 4">
    <name type="scientific">Teladorsagia circumcincta</name>
    <name type="common">Brown stomach worm</name>
    <name type="synonym">Ostertagia circumcincta</name>
    <dbReference type="NCBI Taxonomy" id="45464"/>
    <lineage>
        <taxon>Eukaryota</taxon>
        <taxon>Metazoa</taxon>
        <taxon>Ecdysozoa</taxon>
        <taxon>Nematoda</taxon>
        <taxon>Chromadorea</taxon>
        <taxon>Rhabditida</taxon>
        <taxon>Rhabditina</taxon>
        <taxon>Rhabditomorpha</taxon>
        <taxon>Strongyloidea</taxon>
        <taxon>Trichostrongylidae</taxon>
        <taxon>Teladorsagia</taxon>
    </lineage>
</organism>
<dbReference type="InterPro" id="IPR024079">
    <property type="entry name" value="MetalloPept_cat_dom_sf"/>
</dbReference>
<evidence type="ECO:0000259" key="2">
    <source>
        <dbReference type="Pfam" id="PF01400"/>
    </source>
</evidence>
<dbReference type="OrthoDB" id="5786116at2759"/>
<evidence type="ECO:0000313" key="3">
    <source>
        <dbReference type="EMBL" id="PIO71851.1"/>
    </source>
</evidence>
<reference evidence="3 4" key="1">
    <citation type="submission" date="2015-09" db="EMBL/GenBank/DDBJ databases">
        <title>Draft genome of the parasitic nematode Teladorsagia circumcincta isolate WARC Sus (inbred).</title>
        <authorList>
            <person name="Mitreva M."/>
        </authorList>
    </citation>
    <scope>NUCLEOTIDE SEQUENCE [LARGE SCALE GENOMIC DNA]</scope>
    <source>
        <strain evidence="3 4">S</strain>
    </source>
</reference>